<sequence>METLPVYPPTLRLLPGTGLLRSSTGDGRCSEAIGCIIPEVLEKWVEVDFQEPVWFKAGAQIFSEGGLD</sequence>
<evidence type="ECO:0000313" key="1">
    <source>
        <dbReference type="EMBL" id="KAG5546328.1"/>
    </source>
</evidence>
<evidence type="ECO:0000313" key="2">
    <source>
        <dbReference type="Proteomes" id="UP000823749"/>
    </source>
</evidence>
<protein>
    <submittedName>
        <fullName evidence="1">Uncharacterized protein</fullName>
    </submittedName>
</protein>
<proteinExistence type="predicted"/>
<organism evidence="1 2">
    <name type="scientific">Rhododendron griersonianum</name>
    <dbReference type="NCBI Taxonomy" id="479676"/>
    <lineage>
        <taxon>Eukaryota</taxon>
        <taxon>Viridiplantae</taxon>
        <taxon>Streptophyta</taxon>
        <taxon>Embryophyta</taxon>
        <taxon>Tracheophyta</taxon>
        <taxon>Spermatophyta</taxon>
        <taxon>Magnoliopsida</taxon>
        <taxon>eudicotyledons</taxon>
        <taxon>Gunneridae</taxon>
        <taxon>Pentapetalae</taxon>
        <taxon>asterids</taxon>
        <taxon>Ericales</taxon>
        <taxon>Ericaceae</taxon>
        <taxon>Ericoideae</taxon>
        <taxon>Rhodoreae</taxon>
        <taxon>Rhododendron</taxon>
    </lineage>
</organism>
<keyword evidence="2" id="KW-1185">Reference proteome</keyword>
<dbReference type="Proteomes" id="UP000823749">
    <property type="component" value="Chromosome 6"/>
</dbReference>
<name>A0AAV6K1S0_9ERIC</name>
<comment type="caution">
    <text evidence="1">The sequence shown here is derived from an EMBL/GenBank/DDBJ whole genome shotgun (WGS) entry which is preliminary data.</text>
</comment>
<gene>
    <name evidence="1" type="ORF">RHGRI_018486</name>
</gene>
<dbReference type="AlphaFoldDB" id="A0AAV6K1S0"/>
<dbReference type="EMBL" id="JACTNZ010000006">
    <property type="protein sequence ID" value="KAG5546328.1"/>
    <property type="molecule type" value="Genomic_DNA"/>
</dbReference>
<reference evidence="1 2" key="1">
    <citation type="submission" date="2020-08" db="EMBL/GenBank/DDBJ databases">
        <title>Plant Genome Project.</title>
        <authorList>
            <person name="Zhang R.-G."/>
        </authorList>
    </citation>
    <scope>NUCLEOTIDE SEQUENCE [LARGE SCALE GENOMIC DNA]</scope>
    <source>
        <strain evidence="1">WSP0</strain>
        <tissue evidence="1">Leaf</tissue>
    </source>
</reference>
<accession>A0AAV6K1S0</accession>
<dbReference type="Gene3D" id="1.10.3460.10">
    <property type="entry name" value="Chlorophyll a/b binding protein domain"/>
    <property type="match status" value="1"/>
</dbReference>